<evidence type="ECO:0000256" key="4">
    <source>
        <dbReference type="PIRSR" id="PIRSR604808-2"/>
    </source>
</evidence>
<keyword evidence="3 4" id="KW-0460">Magnesium</keyword>
<sequence>MIADQTDASVTSNLPNHEQTALHTHYKRTKTQDQQPRTAQAHNPYTPTPITPKPHEHSTDIMPMNLRCMSINAKGLNSPTKRHSILRWAHKQNIDILLIQETHFTTRRAFPLTNRYHKKSYMAPSPHSKTKGVAIILKSSCPLSDITYIRTHNNVESLHTRMDKFLQNATLPSMTHKAKAAMGQEVTVEEMTLALRSFKPNKSPGPDGYSAL</sequence>
<evidence type="ECO:0008006" key="8">
    <source>
        <dbReference type="Google" id="ProtNLM"/>
    </source>
</evidence>
<evidence type="ECO:0000313" key="6">
    <source>
        <dbReference type="EMBL" id="CAH2291387.1"/>
    </source>
</evidence>
<evidence type="ECO:0000256" key="5">
    <source>
        <dbReference type="SAM" id="MobiDB-lite"/>
    </source>
</evidence>
<dbReference type="PANTHER" id="PTHR22748">
    <property type="entry name" value="AP ENDONUCLEASE"/>
    <property type="match status" value="1"/>
</dbReference>
<accession>A0AAD1W2X0</accession>
<dbReference type="PANTHER" id="PTHR22748:SF6">
    <property type="entry name" value="DNA-(APURINIC OR APYRIMIDINIC SITE) ENDONUCLEASE"/>
    <property type="match status" value="1"/>
</dbReference>
<feature type="region of interest" description="Disordered" evidence="5">
    <location>
        <begin position="26"/>
        <end position="58"/>
    </location>
</feature>
<dbReference type="SUPFAM" id="SSF56219">
    <property type="entry name" value="DNase I-like"/>
    <property type="match status" value="1"/>
</dbReference>
<dbReference type="GO" id="GO:0003906">
    <property type="term" value="F:DNA-(apurinic or apyrimidinic site) endonuclease activity"/>
    <property type="evidence" value="ECO:0007669"/>
    <property type="project" value="TreeGrafter"/>
</dbReference>
<gene>
    <name evidence="6" type="ORF">PECUL_23A049397</name>
</gene>
<dbReference type="GO" id="GO:0006284">
    <property type="term" value="P:base-excision repair"/>
    <property type="evidence" value="ECO:0007669"/>
    <property type="project" value="TreeGrafter"/>
</dbReference>
<keyword evidence="4" id="KW-0464">Manganese</keyword>
<evidence type="ECO:0000256" key="2">
    <source>
        <dbReference type="ARBA" id="ARBA00022801"/>
    </source>
</evidence>
<organism evidence="6 7">
    <name type="scientific">Pelobates cultripes</name>
    <name type="common">Western spadefoot toad</name>
    <dbReference type="NCBI Taxonomy" id="61616"/>
    <lineage>
        <taxon>Eukaryota</taxon>
        <taxon>Metazoa</taxon>
        <taxon>Chordata</taxon>
        <taxon>Craniata</taxon>
        <taxon>Vertebrata</taxon>
        <taxon>Euteleostomi</taxon>
        <taxon>Amphibia</taxon>
        <taxon>Batrachia</taxon>
        <taxon>Anura</taxon>
        <taxon>Pelobatoidea</taxon>
        <taxon>Pelobatidae</taxon>
        <taxon>Pelobates</taxon>
    </lineage>
</organism>
<dbReference type="AlphaFoldDB" id="A0AAD1W2X0"/>
<keyword evidence="2" id="KW-0378">Hydrolase</keyword>
<evidence type="ECO:0000313" key="7">
    <source>
        <dbReference type="Proteomes" id="UP001295444"/>
    </source>
</evidence>
<feature type="binding site" evidence="4">
    <location>
        <position position="101"/>
    </location>
    <ligand>
        <name>Mg(2+)</name>
        <dbReference type="ChEBI" id="CHEBI:18420"/>
        <label>1</label>
    </ligand>
</feature>
<feature type="binding site" evidence="4">
    <location>
        <position position="72"/>
    </location>
    <ligand>
        <name>Mg(2+)</name>
        <dbReference type="ChEBI" id="CHEBI:18420"/>
        <label>1</label>
    </ligand>
</feature>
<protein>
    <recommendedName>
        <fullName evidence="8">Endonuclease/exonuclease/phosphatase domain-containing protein</fullName>
    </recommendedName>
</protein>
<dbReference type="GO" id="GO:0008081">
    <property type="term" value="F:phosphoric diester hydrolase activity"/>
    <property type="evidence" value="ECO:0007669"/>
    <property type="project" value="TreeGrafter"/>
</dbReference>
<evidence type="ECO:0000256" key="1">
    <source>
        <dbReference type="ARBA" id="ARBA00022723"/>
    </source>
</evidence>
<dbReference type="GO" id="GO:0005634">
    <property type="term" value="C:nucleus"/>
    <property type="evidence" value="ECO:0007669"/>
    <property type="project" value="TreeGrafter"/>
</dbReference>
<keyword evidence="1 4" id="KW-0479">Metal-binding</keyword>
<dbReference type="Proteomes" id="UP001295444">
    <property type="component" value="Chromosome 05"/>
</dbReference>
<reference evidence="6" key="1">
    <citation type="submission" date="2022-03" db="EMBL/GenBank/DDBJ databases">
        <authorList>
            <person name="Alioto T."/>
            <person name="Alioto T."/>
            <person name="Gomez Garrido J."/>
        </authorList>
    </citation>
    <scope>NUCLEOTIDE SEQUENCE</scope>
</reference>
<feature type="compositionally biased region" description="Polar residues" evidence="5">
    <location>
        <begin position="32"/>
        <end position="45"/>
    </location>
</feature>
<dbReference type="GO" id="GO:0008311">
    <property type="term" value="F:double-stranded DNA 3'-5' DNA exonuclease activity"/>
    <property type="evidence" value="ECO:0007669"/>
    <property type="project" value="TreeGrafter"/>
</dbReference>
<dbReference type="Gene3D" id="3.60.10.10">
    <property type="entry name" value="Endonuclease/exonuclease/phosphatase"/>
    <property type="match status" value="1"/>
</dbReference>
<name>A0AAD1W2X0_PELCU</name>
<dbReference type="EMBL" id="OW240916">
    <property type="protein sequence ID" value="CAH2291387.1"/>
    <property type="molecule type" value="Genomic_DNA"/>
</dbReference>
<dbReference type="InterPro" id="IPR036691">
    <property type="entry name" value="Endo/exonu/phosph_ase_sf"/>
</dbReference>
<keyword evidence="7" id="KW-1185">Reference proteome</keyword>
<comment type="cofactor">
    <cofactor evidence="4">
        <name>Mg(2+)</name>
        <dbReference type="ChEBI" id="CHEBI:18420"/>
    </cofactor>
    <cofactor evidence="4">
        <name>Mn(2+)</name>
        <dbReference type="ChEBI" id="CHEBI:29035"/>
    </cofactor>
    <text evidence="4">Probably binds two magnesium or manganese ions per subunit.</text>
</comment>
<evidence type="ECO:0000256" key="3">
    <source>
        <dbReference type="ARBA" id="ARBA00022842"/>
    </source>
</evidence>
<proteinExistence type="predicted"/>
<dbReference type="InterPro" id="IPR004808">
    <property type="entry name" value="AP_endonuc_1"/>
</dbReference>
<dbReference type="GO" id="GO:0046872">
    <property type="term" value="F:metal ion binding"/>
    <property type="evidence" value="ECO:0007669"/>
    <property type="project" value="UniProtKB-KW"/>
</dbReference>